<reference evidence="1" key="1">
    <citation type="submission" date="2021-02" db="EMBL/GenBank/DDBJ databases">
        <authorList>
            <person name="Nowell W R."/>
        </authorList>
    </citation>
    <scope>NUCLEOTIDE SEQUENCE</scope>
</reference>
<gene>
    <name evidence="1" type="ORF">UXM345_LOCUS19493</name>
</gene>
<dbReference type="EMBL" id="CAJOBF010002776">
    <property type="protein sequence ID" value="CAF4055400.1"/>
    <property type="molecule type" value="Genomic_DNA"/>
</dbReference>
<dbReference type="AlphaFoldDB" id="A0A819S0T3"/>
<organism evidence="1 2">
    <name type="scientific">Rotaria magnacalcarata</name>
    <dbReference type="NCBI Taxonomy" id="392030"/>
    <lineage>
        <taxon>Eukaryota</taxon>
        <taxon>Metazoa</taxon>
        <taxon>Spiralia</taxon>
        <taxon>Gnathifera</taxon>
        <taxon>Rotifera</taxon>
        <taxon>Eurotatoria</taxon>
        <taxon>Bdelloidea</taxon>
        <taxon>Philodinida</taxon>
        <taxon>Philodinidae</taxon>
        <taxon>Rotaria</taxon>
    </lineage>
</organism>
<dbReference type="Proteomes" id="UP000663842">
    <property type="component" value="Unassembled WGS sequence"/>
</dbReference>
<accession>A0A819S0T3</accession>
<sequence>MIRQLSRKVNCKPFLEVFCVEACEVKGSRERSTIIIRHLFTISNHVADYRQYLEKNASLLKAFLQSRCPRIVNIDQTWHEIARHIANSSSNQQTSIITVSTSVARTITDAGDQRDSDLCF</sequence>
<comment type="caution">
    <text evidence="1">The sequence shown here is derived from an EMBL/GenBank/DDBJ whole genome shotgun (WGS) entry which is preliminary data.</text>
</comment>
<evidence type="ECO:0000313" key="2">
    <source>
        <dbReference type="Proteomes" id="UP000663842"/>
    </source>
</evidence>
<proteinExistence type="predicted"/>
<protein>
    <submittedName>
        <fullName evidence="1">Uncharacterized protein</fullName>
    </submittedName>
</protein>
<name>A0A819S0T3_9BILA</name>
<evidence type="ECO:0000313" key="1">
    <source>
        <dbReference type="EMBL" id="CAF4055400.1"/>
    </source>
</evidence>